<evidence type="ECO:0000256" key="1">
    <source>
        <dbReference type="SAM" id="Phobius"/>
    </source>
</evidence>
<evidence type="ECO:0000313" key="3">
    <source>
        <dbReference type="EMBL" id="CAF4437352.1"/>
    </source>
</evidence>
<accession>A0A820RLW6</accession>
<dbReference type="AlphaFoldDB" id="A0A820RLW6"/>
<comment type="caution">
    <text evidence="3">The sequence shown here is derived from an EMBL/GenBank/DDBJ whole genome shotgun (WGS) entry which is preliminary data.</text>
</comment>
<evidence type="ECO:0000313" key="4">
    <source>
        <dbReference type="Proteomes" id="UP000663862"/>
    </source>
</evidence>
<protein>
    <submittedName>
        <fullName evidence="3">Uncharacterized protein</fullName>
    </submittedName>
</protein>
<dbReference type="Proteomes" id="UP000663862">
    <property type="component" value="Unassembled WGS sequence"/>
</dbReference>
<proteinExistence type="predicted"/>
<keyword evidence="1" id="KW-0472">Membrane</keyword>
<name>A0A820RLW6_9BILA</name>
<keyword evidence="1" id="KW-1133">Transmembrane helix</keyword>
<organism evidence="3 4">
    <name type="scientific">Rotaria socialis</name>
    <dbReference type="NCBI Taxonomy" id="392032"/>
    <lineage>
        <taxon>Eukaryota</taxon>
        <taxon>Metazoa</taxon>
        <taxon>Spiralia</taxon>
        <taxon>Gnathifera</taxon>
        <taxon>Rotifera</taxon>
        <taxon>Eurotatoria</taxon>
        <taxon>Bdelloidea</taxon>
        <taxon>Philodinida</taxon>
        <taxon>Philodinidae</taxon>
        <taxon>Rotaria</taxon>
    </lineage>
</organism>
<dbReference type="EMBL" id="CAJOBQ010000944">
    <property type="protein sequence ID" value="CAF4437352.1"/>
    <property type="molecule type" value="Genomic_DNA"/>
</dbReference>
<dbReference type="EMBL" id="CAJNYU010004272">
    <property type="protein sequence ID" value="CAF3738162.1"/>
    <property type="molecule type" value="Genomic_DNA"/>
</dbReference>
<reference evidence="3" key="1">
    <citation type="submission" date="2021-02" db="EMBL/GenBank/DDBJ databases">
        <authorList>
            <person name="Nowell W R."/>
        </authorList>
    </citation>
    <scope>NUCLEOTIDE SEQUENCE</scope>
</reference>
<sequence length="130" mass="14754">MNNASIESFTFHLTAYTSYITLIFGNIGCICNSIAFIAFTAKQFRQNSCAAEHYGSTLRHRILIWCQLGIFLAWVLPCFSTGYPVLASIDRYLSISKSARIRSFSRIKVAHQMTRVPLILYSLTGSHQFF</sequence>
<feature type="transmembrane region" description="Helical" evidence="1">
    <location>
        <begin position="62"/>
        <end position="86"/>
    </location>
</feature>
<feature type="transmembrane region" description="Helical" evidence="1">
    <location>
        <begin position="20"/>
        <end position="41"/>
    </location>
</feature>
<gene>
    <name evidence="2" type="ORF">FME351_LOCUS30101</name>
    <name evidence="3" type="ORF">TSG867_LOCUS15872</name>
</gene>
<keyword evidence="1" id="KW-0812">Transmembrane</keyword>
<evidence type="ECO:0000313" key="2">
    <source>
        <dbReference type="EMBL" id="CAF3738162.1"/>
    </source>
</evidence>
<dbReference type="Proteomes" id="UP000663869">
    <property type="component" value="Unassembled WGS sequence"/>
</dbReference>